<feature type="transmembrane region" description="Helical" evidence="1">
    <location>
        <begin position="21"/>
        <end position="40"/>
    </location>
</feature>
<dbReference type="AlphaFoldDB" id="A0A1F5NFR9"/>
<dbReference type="Pfam" id="PF09527">
    <property type="entry name" value="ATPase_gene1"/>
    <property type="match status" value="1"/>
</dbReference>
<feature type="transmembrane region" description="Helical" evidence="1">
    <location>
        <begin position="52"/>
        <end position="70"/>
    </location>
</feature>
<evidence type="ECO:0000313" key="3">
    <source>
        <dbReference type="Proteomes" id="UP000176547"/>
    </source>
</evidence>
<keyword evidence="1" id="KW-1133">Transmembrane helix</keyword>
<accession>A0A1F5NFR9</accession>
<keyword evidence="1" id="KW-0812">Transmembrane</keyword>
<organism evidence="2 3">
    <name type="scientific">Candidatus Doudnabacteria bacterium RIFCSPHIGHO2_01_52_17</name>
    <dbReference type="NCBI Taxonomy" id="1817820"/>
    <lineage>
        <taxon>Bacteria</taxon>
        <taxon>Candidatus Doudnaibacteriota</taxon>
    </lineage>
</organism>
<comment type="caution">
    <text evidence="2">The sequence shown here is derived from an EMBL/GenBank/DDBJ whole genome shotgun (WGS) entry which is preliminary data.</text>
</comment>
<evidence type="ECO:0008006" key="4">
    <source>
        <dbReference type="Google" id="ProtNLM"/>
    </source>
</evidence>
<name>A0A1F5NFR9_9BACT</name>
<keyword evidence="1" id="KW-0472">Membrane</keyword>
<proteinExistence type="predicted"/>
<reference evidence="2 3" key="1">
    <citation type="journal article" date="2016" name="Nat. Commun.">
        <title>Thousands of microbial genomes shed light on interconnected biogeochemical processes in an aquifer system.</title>
        <authorList>
            <person name="Anantharaman K."/>
            <person name="Brown C.T."/>
            <person name="Hug L.A."/>
            <person name="Sharon I."/>
            <person name="Castelle C.J."/>
            <person name="Probst A.J."/>
            <person name="Thomas B.C."/>
            <person name="Singh A."/>
            <person name="Wilkins M.J."/>
            <person name="Karaoz U."/>
            <person name="Brodie E.L."/>
            <person name="Williams K.H."/>
            <person name="Hubbard S.S."/>
            <person name="Banfield J.F."/>
        </authorList>
    </citation>
    <scope>NUCLEOTIDE SEQUENCE [LARGE SCALE GENOMIC DNA]</scope>
</reference>
<gene>
    <name evidence="2" type="ORF">A3K06_01420</name>
</gene>
<dbReference type="InterPro" id="IPR032820">
    <property type="entry name" value="ATPase_put"/>
</dbReference>
<evidence type="ECO:0000256" key="1">
    <source>
        <dbReference type="SAM" id="Phobius"/>
    </source>
</evidence>
<evidence type="ECO:0000313" key="2">
    <source>
        <dbReference type="EMBL" id="OGE76438.1"/>
    </source>
</evidence>
<dbReference type="Proteomes" id="UP000176547">
    <property type="component" value="Unassembled WGS sequence"/>
</dbReference>
<protein>
    <recommendedName>
        <fullName evidence="4">AtpZ/AtpI family protein</fullName>
    </recommendedName>
</protein>
<sequence>MDSSEQKQNKPNLQKSEMVRLAFELGFIIALPVVAFGYFGKWLDQRSDTYPLLTLIGILAAIVSTSFWMYRKFRNYFKSSK</sequence>
<dbReference type="EMBL" id="MFEG01000007">
    <property type="protein sequence ID" value="OGE76438.1"/>
    <property type="molecule type" value="Genomic_DNA"/>
</dbReference>